<feature type="region of interest" description="Disordered" evidence="1">
    <location>
        <begin position="1"/>
        <end position="28"/>
    </location>
</feature>
<sequence length="1377" mass="152046">MTLSDKKGVGMTVPPTNKSQSQHHLQVEDEVDVDSLMMDLEQPEKSPAEGFAMARSSSFTVASGVSTIMESLTPKDLDMLAHLLKPKMLAQSQNKQNLEECALPTMNSASDEDEKDDSEWHNPYSESTYSLFYLCSADSLAFWYAIFVYVIQIATILLTLIDIVDWSGNRLNMPPNVDLIVTIAQGVALFQALAFQSDLLEVVAKFKDGFHPEVLEKHPGATYATWLLSCIAQLMAGLLLLLTIYILTMQVDSVLGIMLNFAALHFMADIDNVAFDLAKAGFMGNRLQSAANDVADFQVRKPSEEQGFLQRSWKAGVFLSILVVMVAGWITIVVFRTSGKYMCNSIIVNMGDTFVPSLGTFNGLYDLDFSTGSGLEWRAEYVERRSVEIDTPGRGVFGYCNHINAWTFRVQPKDNQNDSGPCDWIARSSETDTYDITETGRIQWFARDETHREVVLEPFSLFCFDCSNEDAEGSDDCGGKGTCSNAVCDCEDGWYGLRCEFVHPCSWIDLDARTDKFASTRDWASGYQSIDLGNGSLVEAYHRPVYIHEYESGEYDVVMFTGGRWALTSSVFLPHAGRIPSNALSDGQDDVGSDIGNFFKYTFHGFKGFSANFSVAFFSDYMEMGTHWSSSSPVGFSWFFAEEAIADNQNQGIGNGISTEFLCHVCEESSNPCLYDGKCLEGECVCSLDSFGSLCEIPPVRNGHCDPFFNIPEFKMDGGDCCESTCVSTSQYVCGAETDGYVNTGFNYCKQANDKWQSTLLNGDAGSYSGYAVDLSRGSLAVSELLQDRVRIYDKVGSSWVLRDTILGSPNTRFGTGVLGLSSGPFNVASNPSFRAPLTVAVQDGYRTLRIYRCNFHGCTLSQEIPLVYDFALSDDGTVLGTSLFVSGQAPKAIRVYEAQEGLFEFRADLNVTRNGTLADVHSLSLSGDGSRIAVQSQIKGIHPITNFPVVIDEYIVVMAWDELSGDYDVETEFRFESHVNNVHMSISLAWSRDGNVLGYGLPVCSDRQLHIQALNDEGEWVPRASPTTNITDCIDSDRPYVNNALSLSGDGSMIAFRVGTLVRVFEWQSEAESWNDVSNPFPLTHYPVSMSSSGRELAVGTPQDGIGGVTTVYSLPGSKECPTGMSLLRLSLTLDRLPRDVVWNLMDNVTGAILFEQETYPEEYAFATIVEEVCIPADSCYAFTMYNREEHGMQAPGQFGLFMDGEKVVHGSFDGLFVKEYFGNCLSCPAGTERLSIMMLACEQIPWALGKFIEAKNETDSSSTDSSSSNSSSTDSSSDSEDEMEVPSVCSERFDSEDCSNWISYETCLDPTECYAFQFLSNLQALVEIVFGEQTERPSLQVVCGMYTTAVGNAEKCWTENATTVHFQNDTLDFQE</sequence>
<feature type="compositionally biased region" description="Polar residues" evidence="1">
    <location>
        <begin position="14"/>
        <end position="24"/>
    </location>
</feature>
<reference evidence="4" key="1">
    <citation type="submission" date="2020-06" db="EMBL/GenBank/DDBJ databases">
        <authorList>
            <consortium name="Plant Systems Biology data submission"/>
        </authorList>
    </citation>
    <scope>NUCLEOTIDE SEQUENCE</scope>
    <source>
        <strain evidence="4">D6</strain>
    </source>
</reference>
<feature type="transmembrane region" description="Helical" evidence="2">
    <location>
        <begin position="223"/>
        <end position="248"/>
    </location>
</feature>
<accession>A0A9N8ED39</accession>
<comment type="caution">
    <text evidence="4">The sequence shown here is derived from an EMBL/GenBank/DDBJ whole genome shotgun (WGS) entry which is preliminary data.</text>
</comment>
<dbReference type="Proteomes" id="UP001153069">
    <property type="component" value="Unassembled WGS sequence"/>
</dbReference>
<dbReference type="SUPFAM" id="SSF82171">
    <property type="entry name" value="DPP6 N-terminal domain-like"/>
    <property type="match status" value="1"/>
</dbReference>
<organism evidence="4 5">
    <name type="scientific">Seminavis robusta</name>
    <dbReference type="NCBI Taxonomy" id="568900"/>
    <lineage>
        <taxon>Eukaryota</taxon>
        <taxon>Sar</taxon>
        <taxon>Stramenopiles</taxon>
        <taxon>Ochrophyta</taxon>
        <taxon>Bacillariophyta</taxon>
        <taxon>Bacillariophyceae</taxon>
        <taxon>Bacillariophycidae</taxon>
        <taxon>Naviculales</taxon>
        <taxon>Naviculaceae</taxon>
        <taxon>Seminavis</taxon>
    </lineage>
</organism>
<evidence type="ECO:0000259" key="3">
    <source>
        <dbReference type="PROSITE" id="PS01186"/>
    </source>
</evidence>
<dbReference type="InterPro" id="IPR000742">
    <property type="entry name" value="EGF"/>
</dbReference>
<feature type="domain" description="EGF-like" evidence="3">
    <location>
        <begin position="488"/>
        <end position="499"/>
    </location>
</feature>
<evidence type="ECO:0000256" key="1">
    <source>
        <dbReference type="SAM" id="MobiDB-lite"/>
    </source>
</evidence>
<dbReference type="PANTHER" id="PTHR24033:SF151">
    <property type="entry name" value="NOTCH 2"/>
    <property type="match status" value="1"/>
</dbReference>
<evidence type="ECO:0000313" key="5">
    <source>
        <dbReference type="Proteomes" id="UP001153069"/>
    </source>
</evidence>
<dbReference type="OrthoDB" id="112528at2759"/>
<dbReference type="PANTHER" id="PTHR24033">
    <property type="entry name" value="EGF-LIKE DOMAIN-CONTAINING PROTEIN"/>
    <property type="match status" value="1"/>
</dbReference>
<keyword evidence="2" id="KW-0812">Transmembrane</keyword>
<dbReference type="EMBL" id="CAICTM010000912">
    <property type="protein sequence ID" value="CAB9518205.1"/>
    <property type="molecule type" value="Genomic_DNA"/>
</dbReference>
<name>A0A9N8ED39_9STRA</name>
<keyword evidence="2" id="KW-1133">Transmembrane helix</keyword>
<feature type="transmembrane region" description="Helical" evidence="2">
    <location>
        <begin position="315"/>
        <end position="335"/>
    </location>
</feature>
<dbReference type="InterPro" id="IPR051830">
    <property type="entry name" value="NOTCH_homolog"/>
</dbReference>
<evidence type="ECO:0000256" key="2">
    <source>
        <dbReference type="SAM" id="Phobius"/>
    </source>
</evidence>
<proteinExistence type="predicted"/>
<keyword evidence="5" id="KW-1185">Reference proteome</keyword>
<gene>
    <name evidence="4" type="ORF">SEMRO_914_G219620.1</name>
</gene>
<keyword evidence="2" id="KW-0472">Membrane</keyword>
<feature type="transmembrane region" description="Helical" evidence="2">
    <location>
        <begin position="141"/>
        <end position="164"/>
    </location>
</feature>
<feature type="compositionally biased region" description="Low complexity" evidence="1">
    <location>
        <begin position="1261"/>
        <end position="1278"/>
    </location>
</feature>
<evidence type="ECO:0000313" key="4">
    <source>
        <dbReference type="EMBL" id="CAB9518205.1"/>
    </source>
</evidence>
<dbReference type="PROSITE" id="PS01186">
    <property type="entry name" value="EGF_2"/>
    <property type="match status" value="1"/>
</dbReference>
<protein>
    <recommendedName>
        <fullName evidence="3">EGF-like domain-containing protein</fullName>
    </recommendedName>
</protein>
<feature type="region of interest" description="Disordered" evidence="1">
    <location>
        <begin position="1260"/>
        <end position="1288"/>
    </location>
</feature>